<keyword evidence="2" id="KW-0597">Phosphoprotein</keyword>
<dbReference type="InterPro" id="IPR039420">
    <property type="entry name" value="WalR-like"/>
</dbReference>
<keyword evidence="1 3" id="KW-0238">DNA-binding</keyword>
<reference evidence="6 7" key="1">
    <citation type="journal article" date="2021" name="Sci. Rep.">
        <title>The distribution of antibiotic resistance genes in chicken gut microbiota commensals.</title>
        <authorList>
            <person name="Juricova H."/>
            <person name="Matiasovicova J."/>
            <person name="Kubasova T."/>
            <person name="Cejkova D."/>
            <person name="Rychlik I."/>
        </authorList>
    </citation>
    <scope>NUCLEOTIDE SEQUENCE [LARGE SCALE GENOMIC DNA]</scope>
    <source>
        <strain evidence="6 7">An794</strain>
    </source>
</reference>
<feature type="domain" description="OmpR/PhoB-type" evidence="5">
    <location>
        <begin position="143"/>
        <end position="241"/>
    </location>
</feature>
<dbReference type="PROSITE" id="PS50110">
    <property type="entry name" value="RESPONSE_REGULATORY"/>
    <property type="match status" value="1"/>
</dbReference>
<keyword evidence="7" id="KW-1185">Reference proteome</keyword>
<feature type="modified residue" description="4-aspartylphosphate" evidence="2">
    <location>
        <position position="70"/>
    </location>
</feature>
<dbReference type="Proteomes" id="UP000712527">
    <property type="component" value="Unassembled WGS sequence"/>
</dbReference>
<evidence type="ECO:0000256" key="1">
    <source>
        <dbReference type="ARBA" id="ARBA00023125"/>
    </source>
</evidence>
<dbReference type="PANTHER" id="PTHR48111">
    <property type="entry name" value="REGULATOR OF RPOS"/>
    <property type="match status" value="1"/>
</dbReference>
<dbReference type="CDD" id="cd00383">
    <property type="entry name" value="trans_reg_C"/>
    <property type="match status" value="1"/>
</dbReference>
<dbReference type="PANTHER" id="PTHR48111:SF2">
    <property type="entry name" value="RESPONSE REGULATOR SAER"/>
    <property type="match status" value="1"/>
</dbReference>
<dbReference type="Pfam" id="PF00072">
    <property type="entry name" value="Response_reg"/>
    <property type="match status" value="1"/>
</dbReference>
<feature type="DNA-binding region" description="OmpR/PhoB-type" evidence="3">
    <location>
        <begin position="143"/>
        <end position="241"/>
    </location>
</feature>
<evidence type="ECO:0000313" key="6">
    <source>
        <dbReference type="EMBL" id="MBM6774580.1"/>
    </source>
</evidence>
<evidence type="ECO:0000259" key="5">
    <source>
        <dbReference type="PROSITE" id="PS51755"/>
    </source>
</evidence>
<dbReference type="Gene3D" id="3.40.50.2300">
    <property type="match status" value="1"/>
</dbReference>
<dbReference type="Gene3D" id="6.10.250.690">
    <property type="match status" value="1"/>
</dbReference>
<protein>
    <submittedName>
        <fullName evidence="6">Response regulator transcription factor</fullName>
    </submittedName>
</protein>
<accession>A0ABS2F195</accession>
<name>A0ABS2F195_9ACTN</name>
<dbReference type="SUPFAM" id="SSF52172">
    <property type="entry name" value="CheY-like"/>
    <property type="match status" value="1"/>
</dbReference>
<dbReference type="SMART" id="SM00448">
    <property type="entry name" value="REC"/>
    <property type="match status" value="1"/>
</dbReference>
<evidence type="ECO:0000313" key="7">
    <source>
        <dbReference type="Proteomes" id="UP000712527"/>
    </source>
</evidence>
<dbReference type="InterPro" id="IPR001867">
    <property type="entry name" value="OmpR/PhoB-type_DNA-bd"/>
</dbReference>
<gene>
    <name evidence="6" type="ORF">H9X80_03335</name>
</gene>
<dbReference type="Pfam" id="PF00486">
    <property type="entry name" value="Trans_reg_C"/>
    <property type="match status" value="1"/>
</dbReference>
<organism evidence="6 7">
    <name type="scientific">Olsenella profusa</name>
    <dbReference type="NCBI Taxonomy" id="138595"/>
    <lineage>
        <taxon>Bacteria</taxon>
        <taxon>Bacillati</taxon>
        <taxon>Actinomycetota</taxon>
        <taxon>Coriobacteriia</taxon>
        <taxon>Coriobacteriales</taxon>
        <taxon>Atopobiaceae</taxon>
        <taxon>Olsenella</taxon>
    </lineage>
</organism>
<comment type="caution">
    <text evidence="6">The sequence shown here is derived from an EMBL/GenBank/DDBJ whole genome shotgun (WGS) entry which is preliminary data.</text>
</comment>
<evidence type="ECO:0000259" key="4">
    <source>
        <dbReference type="PROSITE" id="PS50110"/>
    </source>
</evidence>
<evidence type="ECO:0000256" key="2">
    <source>
        <dbReference type="PROSITE-ProRule" id="PRU00169"/>
    </source>
</evidence>
<dbReference type="InterPro" id="IPR001789">
    <property type="entry name" value="Sig_transdc_resp-reg_receiver"/>
</dbReference>
<dbReference type="CDD" id="cd17574">
    <property type="entry name" value="REC_OmpR"/>
    <property type="match status" value="1"/>
</dbReference>
<sequence length="241" mass="26531">MGRIGFFDGRGQAVPARHDQPLVLIVDDERDIADMLESYFGLEGYRTLVARDAAGALVAAHRAPDVILLDVNLPDADGFSVCRQIRDLVTCPIVFLTARVEDAGALEGFAAGGDDYVTKPFSLEVLGARVRAQLARDRRSLDRATVRFAGDVSVDFARREVRVGEKDVRLARKDFDIVALLAGRPGQVYGRDMIYERVWGEPGDSSVVTEHVRRIRRALAEAGCTTEPLVTVWGVGYSWRA</sequence>
<dbReference type="SMART" id="SM00862">
    <property type="entry name" value="Trans_reg_C"/>
    <property type="match status" value="1"/>
</dbReference>
<dbReference type="EMBL" id="JACSNQ010000004">
    <property type="protein sequence ID" value="MBM6774580.1"/>
    <property type="molecule type" value="Genomic_DNA"/>
</dbReference>
<dbReference type="InterPro" id="IPR036388">
    <property type="entry name" value="WH-like_DNA-bd_sf"/>
</dbReference>
<dbReference type="PROSITE" id="PS51755">
    <property type="entry name" value="OMPR_PHOB"/>
    <property type="match status" value="1"/>
</dbReference>
<dbReference type="Gene3D" id="1.10.10.10">
    <property type="entry name" value="Winged helix-like DNA-binding domain superfamily/Winged helix DNA-binding domain"/>
    <property type="match status" value="1"/>
</dbReference>
<proteinExistence type="predicted"/>
<evidence type="ECO:0000256" key="3">
    <source>
        <dbReference type="PROSITE-ProRule" id="PRU01091"/>
    </source>
</evidence>
<dbReference type="InterPro" id="IPR011006">
    <property type="entry name" value="CheY-like_superfamily"/>
</dbReference>
<feature type="domain" description="Response regulatory" evidence="4">
    <location>
        <begin position="22"/>
        <end position="134"/>
    </location>
</feature>